<keyword evidence="2 4" id="KW-0378">Hydrolase</keyword>
<evidence type="ECO:0000256" key="3">
    <source>
        <dbReference type="ARBA" id="ARBA00022842"/>
    </source>
</evidence>
<dbReference type="NCBIfam" id="TIGR01486">
    <property type="entry name" value="HAD-SF-IIB-MPGP"/>
    <property type="match status" value="1"/>
</dbReference>
<dbReference type="SFLD" id="SFLDS00003">
    <property type="entry name" value="Haloacid_Dehalogenase"/>
    <property type="match status" value="1"/>
</dbReference>
<dbReference type="Pfam" id="PF08282">
    <property type="entry name" value="Hydrolase_3"/>
    <property type="match status" value="1"/>
</dbReference>
<dbReference type="InterPro" id="IPR036412">
    <property type="entry name" value="HAD-like_sf"/>
</dbReference>
<dbReference type="PROSITE" id="PS01228">
    <property type="entry name" value="COF_1"/>
    <property type="match status" value="1"/>
</dbReference>
<dbReference type="Gene3D" id="3.30.980.20">
    <property type="entry name" value="Putative mannosyl-3-phosphoglycerate phosphatase, domain 2"/>
    <property type="match status" value="1"/>
</dbReference>
<evidence type="ECO:0000313" key="4">
    <source>
        <dbReference type="EMBL" id="CUQ67717.1"/>
    </source>
</evidence>
<dbReference type="SFLD" id="SFLDG01142">
    <property type="entry name" value="C2.B.2:_Mannosyl-3-phosphoglyc"/>
    <property type="match status" value="1"/>
</dbReference>
<dbReference type="InterPro" id="IPR006381">
    <property type="entry name" value="HAD-SF-IIB-MPGP"/>
</dbReference>
<sequence length="269" mass="29264">MVVFTDLDGTLLNSRTYRFDEAGEALDALHARGIPVVLVSSKTRAEIEPIRSQLRNDHPFIVENGGAVFIPAKYFSFPLPATGVSGPYRVVEFGMPYPLLRKALKEIERDVGLSLTGYGDLSADDIASRTGLSSKEAALAKQREYDEPFFIEGTHRATPGLAAAIERRGLNWTTGDRCHHLMGSQDKGRAVRRLIEYYRQAAADHHHGLTTVAVGNSLNDLPMLAAVDKPILVRQTDGSYAAGVDLPGLIHAPAPGPVGWNQAILSLLR</sequence>
<evidence type="ECO:0000256" key="1">
    <source>
        <dbReference type="ARBA" id="ARBA00022723"/>
    </source>
</evidence>
<keyword evidence="5" id="KW-1185">Reference proteome</keyword>
<dbReference type="InterPro" id="IPR006379">
    <property type="entry name" value="HAD-SF_hydro_IIB"/>
</dbReference>
<gene>
    <name evidence="4" type="primary">gpgP</name>
    <name evidence="4" type="ORF">NITINOP_2745</name>
</gene>
<dbReference type="SUPFAM" id="SSF56784">
    <property type="entry name" value="HAD-like"/>
    <property type="match status" value="1"/>
</dbReference>
<proteinExistence type="predicted"/>
<evidence type="ECO:0000256" key="2">
    <source>
        <dbReference type="ARBA" id="ARBA00022801"/>
    </source>
</evidence>
<dbReference type="STRING" id="1715989.NITINOP_2745"/>
<dbReference type="Proteomes" id="UP000066284">
    <property type="component" value="Chromosome 1"/>
</dbReference>
<name>A0A0S4KUG4_9BACT</name>
<dbReference type="GO" id="GO:0051479">
    <property type="term" value="P:mannosylglycerate biosynthetic process"/>
    <property type="evidence" value="ECO:0007669"/>
    <property type="project" value="InterPro"/>
</dbReference>
<keyword evidence="3" id="KW-0460">Magnesium</keyword>
<organism evidence="4 5">
    <name type="scientific">Candidatus Nitrospira inopinata</name>
    <dbReference type="NCBI Taxonomy" id="1715989"/>
    <lineage>
        <taxon>Bacteria</taxon>
        <taxon>Pseudomonadati</taxon>
        <taxon>Nitrospirota</taxon>
        <taxon>Nitrospiria</taxon>
        <taxon>Nitrospirales</taxon>
        <taxon>Nitrospiraceae</taxon>
        <taxon>Nitrospira</taxon>
    </lineage>
</organism>
<dbReference type="PANTHER" id="PTHR10000">
    <property type="entry name" value="PHOSPHOSERINE PHOSPHATASE"/>
    <property type="match status" value="1"/>
</dbReference>
<dbReference type="Gene3D" id="3.40.50.1000">
    <property type="entry name" value="HAD superfamily/HAD-like"/>
    <property type="match status" value="1"/>
</dbReference>
<dbReference type="KEGG" id="nio:NITINOP_2745"/>
<protein>
    <submittedName>
        <fullName evidence="4">Glucosyl-3-phosphoglycerate/mannosyl-3-phosphoglycerate phosphatase</fullName>
        <ecNumber evidence="4">3.1.3.70</ecNumber>
    </submittedName>
</protein>
<dbReference type="PANTHER" id="PTHR10000:SF8">
    <property type="entry name" value="HAD SUPERFAMILY HYDROLASE-LIKE, TYPE 3"/>
    <property type="match status" value="1"/>
</dbReference>
<dbReference type="CDD" id="cd07507">
    <property type="entry name" value="HAD_Pase"/>
    <property type="match status" value="1"/>
</dbReference>
<dbReference type="EC" id="3.1.3.70" evidence="4"/>
<dbReference type="NCBIfam" id="TIGR01484">
    <property type="entry name" value="HAD-SF-IIB"/>
    <property type="match status" value="1"/>
</dbReference>
<evidence type="ECO:0000313" key="5">
    <source>
        <dbReference type="Proteomes" id="UP000066284"/>
    </source>
</evidence>
<dbReference type="InterPro" id="IPR023214">
    <property type="entry name" value="HAD_sf"/>
</dbReference>
<dbReference type="AlphaFoldDB" id="A0A0S4KUG4"/>
<dbReference type="GO" id="GO:0050531">
    <property type="term" value="F:mannosyl-3-phosphoglycerate phosphatase activity"/>
    <property type="evidence" value="ECO:0007669"/>
    <property type="project" value="UniProtKB-EC"/>
</dbReference>
<dbReference type="GO" id="GO:0000287">
    <property type="term" value="F:magnesium ion binding"/>
    <property type="evidence" value="ECO:0007669"/>
    <property type="project" value="TreeGrafter"/>
</dbReference>
<keyword evidence="1" id="KW-0479">Metal-binding</keyword>
<accession>A0A0S4KUG4</accession>
<dbReference type="GO" id="GO:0005829">
    <property type="term" value="C:cytosol"/>
    <property type="evidence" value="ECO:0007669"/>
    <property type="project" value="TreeGrafter"/>
</dbReference>
<dbReference type="EMBL" id="LN885086">
    <property type="protein sequence ID" value="CUQ67717.1"/>
    <property type="molecule type" value="Genomic_DNA"/>
</dbReference>
<dbReference type="SFLD" id="SFLDG01140">
    <property type="entry name" value="C2.B:_Phosphomannomutase_and_P"/>
    <property type="match status" value="1"/>
</dbReference>
<reference evidence="5" key="1">
    <citation type="submission" date="2015-09" db="EMBL/GenBank/DDBJ databases">
        <authorList>
            <person name="Daims H."/>
        </authorList>
    </citation>
    <scope>NUCLEOTIDE SEQUENCE [LARGE SCALE GENOMIC DNA]</scope>
</reference>